<accession>A0A5B7LJN5</accession>
<name>A0A5B7LJN5_PAPSO</name>
<protein>
    <submittedName>
        <fullName evidence="1">N-acyl-D-glucosamine 2-epimerase</fullName>
    </submittedName>
</protein>
<dbReference type="EMBL" id="MH837997">
    <property type="protein sequence ID" value="QBG82568.1"/>
    <property type="molecule type" value="Genomic_DNA"/>
</dbReference>
<dbReference type="AlphaFoldDB" id="A0A5B7LJN5"/>
<sequence length="87" mass="9507">MIETPLINPSMNENSSPPIDNVSQSSIITSYLPEPLPLNIAFKVLSEVLDDVKKSSIDPIKSGFCEILSKYFGPDRAASQIALEKRG</sequence>
<organism evidence="1">
    <name type="scientific">Papaver somniferum</name>
    <name type="common">Opium poppy</name>
    <dbReference type="NCBI Taxonomy" id="3469"/>
    <lineage>
        <taxon>Eukaryota</taxon>
        <taxon>Viridiplantae</taxon>
        <taxon>Streptophyta</taxon>
        <taxon>Embryophyta</taxon>
        <taxon>Tracheophyta</taxon>
        <taxon>Spermatophyta</taxon>
        <taxon>Magnoliopsida</taxon>
        <taxon>Ranunculales</taxon>
        <taxon>Papaveraceae</taxon>
        <taxon>Papaveroideae</taxon>
        <taxon>Papaver</taxon>
    </lineage>
</organism>
<reference evidence="1" key="1">
    <citation type="journal article" date="2019" name="Plant Physiol.">
        <title>Purine permease-type benzylisoquinoline alkaloid transporters in opium poppy.</title>
        <authorList>
            <person name="Dastmalchi M."/>
            <person name="Chang L."/>
            <person name="Chen R."/>
            <person name="Yu L."/>
            <person name="Chen X."/>
            <person name="Hagel J."/>
            <person name="Facchini P.J."/>
        </authorList>
    </citation>
    <scope>NUCLEOTIDE SEQUENCE</scope>
</reference>
<proteinExistence type="predicted"/>
<evidence type="ECO:0000313" key="1">
    <source>
        <dbReference type="EMBL" id="QBG82568.1"/>
    </source>
</evidence>